<dbReference type="NCBIfam" id="TIGR00275">
    <property type="entry name" value="aminoacetone oxidase family FAD-binding enzyme"/>
    <property type="match status" value="1"/>
</dbReference>
<dbReference type="PANTHER" id="PTHR42887:SF2">
    <property type="entry name" value="OS12G0638800 PROTEIN"/>
    <property type="match status" value="1"/>
</dbReference>
<gene>
    <name evidence="4" type="ORF">ENR23_14780</name>
</gene>
<feature type="compositionally biased region" description="Basic and acidic residues" evidence="1">
    <location>
        <begin position="155"/>
        <end position="170"/>
    </location>
</feature>
<dbReference type="PRINTS" id="PR00411">
    <property type="entry name" value="PNDRDTASEI"/>
</dbReference>
<dbReference type="SUPFAM" id="SSF51905">
    <property type="entry name" value="FAD/NAD(P)-binding domain"/>
    <property type="match status" value="1"/>
</dbReference>
<dbReference type="InterPro" id="IPR057661">
    <property type="entry name" value="RsdA/BaiN/AoA(So)_Rossmann"/>
</dbReference>
<dbReference type="Pfam" id="PF22780">
    <property type="entry name" value="HI0933_like_1st"/>
    <property type="match status" value="1"/>
</dbReference>
<dbReference type="InterPro" id="IPR055178">
    <property type="entry name" value="RsdA/BaiN/AoA(So)-like_dom"/>
</dbReference>
<evidence type="ECO:0000259" key="2">
    <source>
        <dbReference type="Pfam" id="PF03486"/>
    </source>
</evidence>
<dbReference type="AlphaFoldDB" id="A0A832I6Y7"/>
<evidence type="ECO:0000259" key="3">
    <source>
        <dbReference type="Pfam" id="PF22780"/>
    </source>
</evidence>
<protein>
    <submittedName>
        <fullName evidence="4">Aminoacetone oxidase family FAD-binding enzyme</fullName>
    </submittedName>
</protein>
<accession>A0A832I6Y7</accession>
<dbReference type="Gene3D" id="3.50.50.60">
    <property type="entry name" value="FAD/NAD(P)-binding domain"/>
    <property type="match status" value="3"/>
</dbReference>
<dbReference type="Pfam" id="PF03486">
    <property type="entry name" value="HI0933_like"/>
    <property type="match status" value="2"/>
</dbReference>
<comment type="caution">
    <text evidence="4">The sequence shown here is derived from an EMBL/GenBank/DDBJ whole genome shotgun (WGS) entry which is preliminary data.</text>
</comment>
<dbReference type="InterPro" id="IPR004792">
    <property type="entry name" value="BaiN-like"/>
</dbReference>
<organism evidence="4">
    <name type="scientific">Eiseniibacteriota bacterium</name>
    <dbReference type="NCBI Taxonomy" id="2212470"/>
    <lineage>
        <taxon>Bacteria</taxon>
        <taxon>Candidatus Eiseniibacteriota</taxon>
    </lineage>
</organism>
<feature type="domain" description="RsdA/BaiN/AoA(So)-like Rossmann fold-like" evidence="2">
    <location>
        <begin position="216"/>
        <end position="468"/>
    </location>
</feature>
<dbReference type="InterPro" id="IPR036188">
    <property type="entry name" value="FAD/NAD-bd_sf"/>
</dbReference>
<feature type="domain" description="RsdA/BaiN/AoA(So)-like insert" evidence="3">
    <location>
        <begin position="257"/>
        <end position="415"/>
    </location>
</feature>
<feature type="domain" description="RsdA/BaiN/AoA(So)-like Rossmann fold-like" evidence="2">
    <location>
        <begin position="4"/>
        <end position="135"/>
    </location>
</feature>
<dbReference type="SUPFAM" id="SSF160996">
    <property type="entry name" value="HI0933 insert domain-like"/>
    <property type="match status" value="1"/>
</dbReference>
<reference evidence="4" key="1">
    <citation type="journal article" date="2020" name="mSystems">
        <title>Genome- and Community-Level Interaction Insights into Carbon Utilization and Element Cycling Functions of Hydrothermarchaeota in Hydrothermal Sediment.</title>
        <authorList>
            <person name="Zhou Z."/>
            <person name="Liu Y."/>
            <person name="Xu W."/>
            <person name="Pan J."/>
            <person name="Luo Z.H."/>
            <person name="Li M."/>
        </authorList>
    </citation>
    <scope>NUCLEOTIDE SEQUENCE [LARGE SCALE GENOMIC DNA]</scope>
    <source>
        <strain evidence="4">SpSt-381</strain>
    </source>
</reference>
<feature type="region of interest" description="Disordered" evidence="1">
    <location>
        <begin position="142"/>
        <end position="172"/>
    </location>
</feature>
<sequence length="479" mass="49870">MTRRVAVVGAGAAGLTAAIRAAEAGAQVTLLNAHPRIGLKILMSGGTRCNVTHREVTERDFHGGSRAVIRRVLAEFPVAETLAWFRELGVELKLEESGKYFPATDDARTVLDALLGACEGRGVDVLAGARVVRIGLDEGVGKAGGTGGGGTGRGARPEEGSTRSRAERQRIATAPGAAATRFRLGIQRVGDSAAFGAGVAAVGRAAWPLPPVEPDEWIEADAVVLATGGLSFPRTGSDGTGYALAAALGHTLVPPTPALTPLAAADPWCAKLQGLACEAELSLWVDGRRAAEAGGALLFAHFGYTGPAALDLSRHWHAAEGRARRVIASFVPGETREALEESWIGRARAARRTVQRWLMARVPERLAEALCAAAAVDGARALNQVPREARGRLLALLTGRELPVTGTLGYEKAEVTAGGVPLAEVDPRTLESRIAPGLHLCGEVLDVEGRLGGFNFQWAWSSGTVAGRAAGKSDEGASR</sequence>
<name>A0A832I6Y7_UNCEI</name>
<evidence type="ECO:0000256" key="1">
    <source>
        <dbReference type="SAM" id="MobiDB-lite"/>
    </source>
</evidence>
<dbReference type="PANTHER" id="PTHR42887">
    <property type="entry name" value="OS12G0638800 PROTEIN"/>
    <property type="match status" value="1"/>
</dbReference>
<proteinExistence type="predicted"/>
<feature type="compositionally biased region" description="Gly residues" evidence="1">
    <location>
        <begin position="142"/>
        <end position="153"/>
    </location>
</feature>
<evidence type="ECO:0000313" key="4">
    <source>
        <dbReference type="EMBL" id="HGZ44644.1"/>
    </source>
</evidence>
<dbReference type="EMBL" id="DSQF01000030">
    <property type="protein sequence ID" value="HGZ44644.1"/>
    <property type="molecule type" value="Genomic_DNA"/>
</dbReference>